<name>A0A3D8JPR4_9BURK</name>
<dbReference type="InterPro" id="IPR000836">
    <property type="entry name" value="PRTase_dom"/>
</dbReference>
<comment type="caution">
    <text evidence="2">The sequence shown here is derived from an EMBL/GenBank/DDBJ whole genome shotgun (WGS) entry which is preliminary data.</text>
</comment>
<protein>
    <recommendedName>
        <fullName evidence="1">Phosphoribosyltransferase domain-containing protein</fullName>
    </recommendedName>
</protein>
<dbReference type="OrthoDB" id="9075528at2"/>
<evidence type="ECO:0000313" key="2">
    <source>
        <dbReference type="EMBL" id="RDU94706.1"/>
    </source>
</evidence>
<accession>A0A3D8JPR4</accession>
<feature type="domain" description="Phosphoribosyltransferase" evidence="1">
    <location>
        <begin position="35"/>
        <end position="143"/>
    </location>
</feature>
<dbReference type="AlphaFoldDB" id="A0A3D8JPR4"/>
<dbReference type="EMBL" id="QRGA01000028">
    <property type="protein sequence ID" value="RDU94706.1"/>
    <property type="molecule type" value="Genomic_DNA"/>
</dbReference>
<sequence>MDTEFAKFPAYFYGYDEIETFCLSKREELVEDRVGLILGVLRGGGIPALMLSQMLGVPVDFVYYSRREARAEIKNEEVFFTINACVAEGKRILLVEDMAGVGRTLINCLEYLRSLVEDQSLIKVLTLVHHENSRARPDYCKDCSGVRAILPWERYVTGSLCLDDFVQVGEALIDDQRYKKTLAIHDPAISMSLRREWVVDCHLEFDGDYNLTLEAVETIGPEEIYCNNESLIIWLLNKFPFVVMYKVIDQRRYRISPLD</sequence>
<dbReference type="Pfam" id="PF00156">
    <property type="entry name" value="Pribosyltran"/>
    <property type="match status" value="1"/>
</dbReference>
<evidence type="ECO:0000259" key="1">
    <source>
        <dbReference type="Pfam" id="PF00156"/>
    </source>
</evidence>
<dbReference type="CDD" id="cd06223">
    <property type="entry name" value="PRTases_typeI"/>
    <property type="match status" value="1"/>
</dbReference>
<reference evidence="2 3" key="1">
    <citation type="submission" date="2018-08" db="EMBL/GenBank/DDBJ databases">
        <title>Paraburkholderia sp. DHOM06 isolated from forest soil.</title>
        <authorList>
            <person name="Gao Z.-H."/>
            <person name="Qiu L.-H."/>
        </authorList>
    </citation>
    <scope>NUCLEOTIDE SEQUENCE [LARGE SCALE GENOMIC DNA]</scope>
    <source>
        <strain evidence="2 3">DHOM06</strain>
    </source>
</reference>
<dbReference type="Gene3D" id="3.40.50.2020">
    <property type="match status" value="1"/>
</dbReference>
<organism evidence="2 3">
    <name type="scientific">Trinickia dinghuensis</name>
    <dbReference type="NCBI Taxonomy" id="2291023"/>
    <lineage>
        <taxon>Bacteria</taxon>
        <taxon>Pseudomonadati</taxon>
        <taxon>Pseudomonadota</taxon>
        <taxon>Betaproteobacteria</taxon>
        <taxon>Burkholderiales</taxon>
        <taxon>Burkholderiaceae</taxon>
        <taxon>Trinickia</taxon>
    </lineage>
</organism>
<dbReference type="InterPro" id="IPR029057">
    <property type="entry name" value="PRTase-like"/>
</dbReference>
<dbReference type="SUPFAM" id="SSF53271">
    <property type="entry name" value="PRTase-like"/>
    <property type="match status" value="1"/>
</dbReference>
<keyword evidence="3" id="KW-1185">Reference proteome</keyword>
<gene>
    <name evidence="2" type="ORF">DWV00_32385</name>
</gene>
<evidence type="ECO:0000313" key="3">
    <source>
        <dbReference type="Proteomes" id="UP000256838"/>
    </source>
</evidence>
<dbReference type="RefSeq" id="WP_115537699.1">
    <property type="nucleotide sequence ID" value="NZ_QRGA01000028.1"/>
</dbReference>
<proteinExistence type="predicted"/>
<dbReference type="Proteomes" id="UP000256838">
    <property type="component" value="Unassembled WGS sequence"/>
</dbReference>